<evidence type="ECO:0000313" key="3">
    <source>
        <dbReference type="Proteomes" id="UP001458880"/>
    </source>
</evidence>
<evidence type="ECO:0000256" key="1">
    <source>
        <dbReference type="SAM" id="MobiDB-lite"/>
    </source>
</evidence>
<accession>A0AAW1IGM2</accession>
<dbReference type="AlphaFoldDB" id="A0AAW1IGM2"/>
<gene>
    <name evidence="2" type="ORF">QE152_g35232</name>
</gene>
<reference evidence="2 3" key="1">
    <citation type="journal article" date="2024" name="BMC Genomics">
        <title>De novo assembly and annotation of Popillia japonica's genome with initial clues to its potential as an invasive pest.</title>
        <authorList>
            <person name="Cucini C."/>
            <person name="Boschi S."/>
            <person name="Funari R."/>
            <person name="Cardaioli E."/>
            <person name="Iannotti N."/>
            <person name="Marturano G."/>
            <person name="Paoli F."/>
            <person name="Bruttini M."/>
            <person name="Carapelli A."/>
            <person name="Frati F."/>
            <person name="Nardi F."/>
        </authorList>
    </citation>
    <scope>NUCLEOTIDE SEQUENCE [LARGE SCALE GENOMIC DNA]</scope>
    <source>
        <strain evidence="2">DMR45628</strain>
    </source>
</reference>
<name>A0AAW1IGM2_POPJA</name>
<sequence length="301" mass="34638">MKVLMKAVTTFNRRGRDGEEGGCLEDEQSFEGHSEEMRPESLATVIVEHLALLTGRIQRPIDIERRTSDKPLNLKWVPISNVTLRADSTTIFGCLVSNKINLSYIIGFRFRIRQSGAEWDRYIYGKGARKGGPVLDSQGNQQQEIKERIKAAAKVYALLNKSFIGRKEVSRKTKLNIFKSIYLPTLTFGAETWVLTKRQASSIQAMEMKNLRRVKGVTWQDRVRNEVIREELGGQPALQLIEQKGVTWQDRVRNEVIREELGGQPALQLIEQKQLRWFGHMSKLGENRQEKSWVVNPRYNL</sequence>
<dbReference type="PANTHER" id="PTHR47027">
    <property type="entry name" value="REVERSE TRANSCRIPTASE DOMAIN-CONTAINING PROTEIN"/>
    <property type="match status" value="1"/>
</dbReference>
<keyword evidence="3" id="KW-1185">Reference proteome</keyword>
<comment type="caution">
    <text evidence="2">The sequence shown here is derived from an EMBL/GenBank/DDBJ whole genome shotgun (WGS) entry which is preliminary data.</text>
</comment>
<feature type="region of interest" description="Disordered" evidence="1">
    <location>
        <begin position="16"/>
        <end position="37"/>
    </location>
</feature>
<dbReference type="PANTHER" id="PTHR47027:SF30">
    <property type="entry name" value="THAP-TYPE DOMAIN-CONTAINING PROTEIN"/>
    <property type="match status" value="1"/>
</dbReference>
<dbReference type="Proteomes" id="UP001458880">
    <property type="component" value="Unassembled WGS sequence"/>
</dbReference>
<organism evidence="2 3">
    <name type="scientific">Popillia japonica</name>
    <name type="common">Japanese beetle</name>
    <dbReference type="NCBI Taxonomy" id="7064"/>
    <lineage>
        <taxon>Eukaryota</taxon>
        <taxon>Metazoa</taxon>
        <taxon>Ecdysozoa</taxon>
        <taxon>Arthropoda</taxon>
        <taxon>Hexapoda</taxon>
        <taxon>Insecta</taxon>
        <taxon>Pterygota</taxon>
        <taxon>Neoptera</taxon>
        <taxon>Endopterygota</taxon>
        <taxon>Coleoptera</taxon>
        <taxon>Polyphaga</taxon>
        <taxon>Scarabaeiformia</taxon>
        <taxon>Scarabaeidae</taxon>
        <taxon>Rutelinae</taxon>
        <taxon>Popillia</taxon>
    </lineage>
</organism>
<protein>
    <submittedName>
        <fullName evidence="2">Uncharacterized protein</fullName>
    </submittedName>
</protein>
<feature type="compositionally biased region" description="Acidic residues" evidence="1">
    <location>
        <begin position="20"/>
        <end position="29"/>
    </location>
</feature>
<dbReference type="EMBL" id="JASPKY010000587">
    <property type="protein sequence ID" value="KAK9688562.1"/>
    <property type="molecule type" value="Genomic_DNA"/>
</dbReference>
<evidence type="ECO:0000313" key="2">
    <source>
        <dbReference type="EMBL" id="KAK9688562.1"/>
    </source>
</evidence>
<proteinExistence type="predicted"/>